<evidence type="ECO:0000313" key="2">
    <source>
        <dbReference type="EMBL" id="KZP08138.1"/>
    </source>
</evidence>
<dbReference type="InterPro" id="IPR041078">
    <property type="entry name" value="Plavaka"/>
</dbReference>
<evidence type="ECO:0000256" key="1">
    <source>
        <dbReference type="SAM" id="MobiDB-lite"/>
    </source>
</evidence>
<dbReference type="EMBL" id="KV417730">
    <property type="protein sequence ID" value="KZP08138.1"/>
    <property type="molecule type" value="Genomic_DNA"/>
</dbReference>
<keyword evidence="3" id="KW-1185">Reference proteome</keyword>
<dbReference type="Pfam" id="PF18759">
    <property type="entry name" value="Plavaka"/>
    <property type="match status" value="1"/>
</dbReference>
<sequence>MLPAPTRPSTPASEVEPSRPRFWPFKSMSVYLLMDWMHSGSSRKSVGEVDRLAKVLSHPEFTLEDISGFSARKQNNHFDAFDDQGAENSEDQSIPGDGWKHSTVEISIPTGEKDPSGNGHSFTVHGLHHRPLLGVMKAAVADASSRWFHYFPFRRFWDSPSGERVRVYDEAYTSDVWLKAHDDLQKQPNEPGCKLEKVILGLMFWSDSTHLTSFGSAKIWPVYMYFGNLSKYTRSKPSCGAAHHVAYIPPLPDHIGDEIAAGSNKSTILTHCRRSLFQAVWGELLDPEFVHCYEHGFTGMCSDGILRRFYPRIFSYSADYPEKILIAGIRHMGKHPCPRCFVKRSDCDKIGLAADTAQRQQHPRLYTPWLQKCLVAARELMYKCGRSIGSVYVQAKLAGGNGAGHGSWHPVLNIFAERLGHLGLNPYSMLVVDLLHEFELGVWKYVFVHLIRLLGAACGAAARKQQGEGPLPPGSLVDELDKRYRLVPSFGRSTIRAFATNASAMKKLAARDFEDLLQCAIPVFEGLLPGRHNDIVLTLIFRLAEWHALAKLRMATETTRAHIGKTTVQVGKELRRFRDDTCAAFTTVALPKEEAAHSRQKARSVAKKAAASHGVAGGEPESPSPTPDQTGAPVKSRRSKKPGKAFDLQNSKTHNLPDYAHHIRDFGTTDSFSSQVGELEHRRSKGFFPRTSKKNYHLQMTKLERRATRLMRTNRTFDATQPDRHPHHPPFSENDRTPTAPDGERYHMVDCSKHYQDLFSFDRGGDPASKNHILGRRIGSTYDGDEQVFTSEDHNSIIVVGNRVYSGRTLKVNYTTYDVRRGQDIINPRNNCDVMVASPETSADAHRFWYARVLGIFYVYICDNGQDSNNRARQRYDFLWVRWFGMVEGHRHGLRVARLPKVGFIKEGDATPAFGFLDPSLVVRACHLIPAFNLGKTTRLLSPTTTTTAARAFGELEDWMALYVNIFADRDMFMREVGQGVGHFAFHQDDDHASTEKETDEEMEDIIRTCGVTGEDGHDEDSDQVEDDADSDGEDEDEDSSDEDEDAEDGDDISDEEINEDFDEDEDAENDDLF</sequence>
<reference evidence="2 3" key="1">
    <citation type="journal article" date="2016" name="Mol. Biol. Evol.">
        <title>Comparative Genomics of Early-Diverging Mushroom-Forming Fungi Provides Insights into the Origins of Lignocellulose Decay Capabilities.</title>
        <authorList>
            <person name="Nagy L.G."/>
            <person name="Riley R."/>
            <person name="Tritt A."/>
            <person name="Adam C."/>
            <person name="Daum C."/>
            <person name="Floudas D."/>
            <person name="Sun H."/>
            <person name="Yadav J.S."/>
            <person name="Pangilinan J."/>
            <person name="Larsson K.H."/>
            <person name="Matsuura K."/>
            <person name="Barry K."/>
            <person name="Labutti K."/>
            <person name="Kuo R."/>
            <person name="Ohm R.A."/>
            <person name="Bhattacharya S.S."/>
            <person name="Shirouzu T."/>
            <person name="Yoshinaga Y."/>
            <person name="Martin F.M."/>
            <person name="Grigoriev I.V."/>
            <person name="Hibbett D.S."/>
        </authorList>
    </citation>
    <scope>NUCLEOTIDE SEQUENCE [LARGE SCALE GENOMIC DNA]</scope>
    <source>
        <strain evidence="2 3">CBS 109695</strain>
    </source>
</reference>
<feature type="region of interest" description="Disordered" evidence="1">
    <location>
        <begin position="80"/>
        <end position="102"/>
    </location>
</feature>
<accession>A0A165X2M2</accession>
<feature type="region of interest" description="Disordered" evidence="1">
    <location>
        <begin position="716"/>
        <end position="744"/>
    </location>
</feature>
<proteinExistence type="predicted"/>
<dbReference type="Proteomes" id="UP000076532">
    <property type="component" value="Unassembled WGS sequence"/>
</dbReference>
<protein>
    <submittedName>
        <fullName evidence="2">Uncharacterized protein</fullName>
    </submittedName>
</protein>
<dbReference type="STRING" id="436010.A0A165X2M2"/>
<gene>
    <name evidence="2" type="ORF">FIBSPDRAFT_840574</name>
</gene>
<feature type="compositionally biased region" description="Acidic residues" evidence="1">
    <location>
        <begin position="1017"/>
        <end position="1074"/>
    </location>
</feature>
<feature type="region of interest" description="Disordered" evidence="1">
    <location>
        <begin position="593"/>
        <end position="658"/>
    </location>
</feature>
<feature type="compositionally biased region" description="Acidic residues" evidence="1">
    <location>
        <begin position="81"/>
        <end position="90"/>
    </location>
</feature>
<evidence type="ECO:0000313" key="3">
    <source>
        <dbReference type="Proteomes" id="UP000076532"/>
    </source>
</evidence>
<feature type="region of interest" description="Disordered" evidence="1">
    <location>
        <begin position="1012"/>
        <end position="1074"/>
    </location>
</feature>
<dbReference type="OrthoDB" id="2418900at2759"/>
<organism evidence="2 3">
    <name type="scientific">Athelia psychrophila</name>
    <dbReference type="NCBI Taxonomy" id="1759441"/>
    <lineage>
        <taxon>Eukaryota</taxon>
        <taxon>Fungi</taxon>
        <taxon>Dikarya</taxon>
        <taxon>Basidiomycota</taxon>
        <taxon>Agaricomycotina</taxon>
        <taxon>Agaricomycetes</taxon>
        <taxon>Agaricomycetidae</taxon>
        <taxon>Atheliales</taxon>
        <taxon>Atheliaceae</taxon>
        <taxon>Athelia</taxon>
    </lineage>
</organism>
<name>A0A165X2M2_9AGAM</name>
<dbReference type="AlphaFoldDB" id="A0A165X2M2"/>